<evidence type="ECO:0000256" key="3">
    <source>
        <dbReference type="ARBA" id="ARBA00010676"/>
    </source>
</evidence>
<evidence type="ECO:0000256" key="1">
    <source>
        <dbReference type="ARBA" id="ARBA00001973"/>
    </source>
</evidence>
<dbReference type="InterPro" id="IPR045266">
    <property type="entry name" value="DOH_DOMON"/>
</dbReference>
<dbReference type="InterPro" id="IPR000323">
    <property type="entry name" value="Cu2_ascorb_mOase_N"/>
</dbReference>
<evidence type="ECO:0000256" key="5">
    <source>
        <dbReference type="ARBA" id="ARBA00022723"/>
    </source>
</evidence>
<proteinExistence type="inferred from homology"/>
<comment type="cofactor">
    <cofactor evidence="1">
        <name>Cu(2+)</name>
        <dbReference type="ChEBI" id="CHEBI:29036"/>
    </cofactor>
</comment>
<dbReference type="InterPro" id="IPR005018">
    <property type="entry name" value="DOMON_domain"/>
</dbReference>
<dbReference type="Pfam" id="PF01082">
    <property type="entry name" value="Cu2_monooxygen"/>
    <property type="match status" value="1"/>
</dbReference>
<dbReference type="InterPro" id="IPR024548">
    <property type="entry name" value="Cu2_monoox_C"/>
</dbReference>
<keyword evidence="5" id="KW-0479">Metal-binding</keyword>
<evidence type="ECO:0000256" key="6">
    <source>
        <dbReference type="ARBA" id="ARBA00022989"/>
    </source>
</evidence>
<protein>
    <submittedName>
        <fullName evidence="14">DOMON domain-containing protein</fullName>
    </submittedName>
</protein>
<dbReference type="GO" id="GO:0005507">
    <property type="term" value="F:copper ion binding"/>
    <property type="evidence" value="ECO:0007669"/>
    <property type="project" value="InterPro"/>
</dbReference>
<dbReference type="InterPro" id="IPR036939">
    <property type="entry name" value="Cu2_ascorb_mOase_N_sf"/>
</dbReference>
<keyword evidence="7" id="KW-0560">Oxidoreductase</keyword>
<keyword evidence="13" id="KW-1185">Reference proteome</keyword>
<evidence type="ECO:0000256" key="9">
    <source>
        <dbReference type="ARBA" id="ARBA00023033"/>
    </source>
</evidence>
<evidence type="ECO:0000313" key="13">
    <source>
        <dbReference type="Proteomes" id="UP000095280"/>
    </source>
</evidence>
<comment type="similarity">
    <text evidence="3">Belongs to the copper type II ascorbate-dependent monooxygenase family.</text>
</comment>
<dbReference type="InterPro" id="IPR000945">
    <property type="entry name" value="DBH-like"/>
</dbReference>
<accession>A0A1I8J2K6</accession>
<dbReference type="GO" id="GO:0042420">
    <property type="term" value="P:dopamine catabolic process"/>
    <property type="evidence" value="ECO:0007669"/>
    <property type="project" value="TreeGrafter"/>
</dbReference>
<dbReference type="PRINTS" id="PR00767">
    <property type="entry name" value="DBMONOXGNASE"/>
</dbReference>
<dbReference type="GO" id="GO:0006589">
    <property type="term" value="P:octopamine biosynthetic process"/>
    <property type="evidence" value="ECO:0007669"/>
    <property type="project" value="TreeGrafter"/>
</dbReference>
<evidence type="ECO:0000256" key="10">
    <source>
        <dbReference type="ARBA" id="ARBA00023136"/>
    </source>
</evidence>
<evidence type="ECO:0000313" key="14">
    <source>
        <dbReference type="WBParaSite" id="maker-uti_cns_0045611-snap-gene-1.22-mRNA-1"/>
    </source>
</evidence>
<dbReference type="GO" id="GO:0030667">
    <property type="term" value="C:secretory granule membrane"/>
    <property type="evidence" value="ECO:0007669"/>
    <property type="project" value="TreeGrafter"/>
</dbReference>
<dbReference type="FunFam" id="2.60.120.310:FF:000004">
    <property type="entry name" value="DBH-like monooxygenase protein 1"/>
    <property type="match status" value="1"/>
</dbReference>
<dbReference type="AlphaFoldDB" id="A0A1I8J2K6"/>
<dbReference type="InterPro" id="IPR008977">
    <property type="entry name" value="PHM/PNGase_F_dom_sf"/>
</dbReference>
<dbReference type="OrthoDB" id="129121at2759"/>
<dbReference type="Gene3D" id="2.60.120.230">
    <property type="match status" value="1"/>
</dbReference>
<evidence type="ECO:0000256" key="7">
    <source>
        <dbReference type="ARBA" id="ARBA00023002"/>
    </source>
</evidence>
<keyword evidence="12" id="KW-0325">Glycoprotein</keyword>
<dbReference type="SUPFAM" id="SSF49742">
    <property type="entry name" value="PHM/PNGase F"/>
    <property type="match status" value="2"/>
</dbReference>
<keyword evidence="4" id="KW-0812">Transmembrane</keyword>
<dbReference type="Proteomes" id="UP000095280">
    <property type="component" value="Unplaced"/>
</dbReference>
<dbReference type="Pfam" id="PF03351">
    <property type="entry name" value="DOMON"/>
    <property type="match status" value="1"/>
</dbReference>
<dbReference type="FunFam" id="2.60.120.230:FF:000001">
    <property type="entry name" value="Monooxygenase, DBH-like 1"/>
    <property type="match status" value="1"/>
</dbReference>
<dbReference type="GO" id="GO:0042421">
    <property type="term" value="P:norepinephrine biosynthetic process"/>
    <property type="evidence" value="ECO:0007669"/>
    <property type="project" value="TreeGrafter"/>
</dbReference>
<dbReference type="PANTHER" id="PTHR10157">
    <property type="entry name" value="DOPAMINE BETA HYDROXYLASE RELATED"/>
    <property type="match status" value="1"/>
</dbReference>
<evidence type="ECO:0000256" key="11">
    <source>
        <dbReference type="ARBA" id="ARBA00023157"/>
    </source>
</evidence>
<evidence type="ECO:0000256" key="4">
    <source>
        <dbReference type="ARBA" id="ARBA00022692"/>
    </source>
</evidence>
<dbReference type="Pfam" id="PF03712">
    <property type="entry name" value="Cu2_monoox_C"/>
    <property type="match status" value="1"/>
</dbReference>
<dbReference type="STRING" id="282301.A0A1I8J2K6"/>
<evidence type="ECO:0000256" key="2">
    <source>
        <dbReference type="ARBA" id="ARBA00004167"/>
    </source>
</evidence>
<dbReference type="PANTHER" id="PTHR10157:SF29">
    <property type="entry name" value="DOPAMINE BETA-HYDROXYLASE"/>
    <property type="match status" value="1"/>
</dbReference>
<dbReference type="PROSITE" id="PS50836">
    <property type="entry name" value="DOMON"/>
    <property type="match status" value="1"/>
</dbReference>
<sequence>MLPTALLLIFGLTLAADASTPSQVEKLPYKLPLGGGCQLSWNFNWRANFIVFNVEVPQGTTVVGLGFSDRGKVEGADFGIVYIDASELLTIADFRVTEDKTLKRQPKSEYELKAWDTDGKTIVLTILRPIRPKELTFYKIDRGTTHLLFFKSPFVWDRLQDYDVSEHLVQLIKSQLPIPPPQPDTKQMEVRVSGVQVPSSETTYWCRVVRLPEMREQHHIIGYEPVISKGSEGLVHHLEVFLCVEDLPESVRDYDAPCNSETKPLGMTSCRKVIGAWAMGATGIFYPSEAGLPIGGRSGRSGTQYAVIELHYNNAAGKSGLVDSSGLRFYLTRRLRKFDVGIIELGLDYLPYSAVPPGEPRFELTGFCLPKCTNEGLPPDGIKIFASQLHTHTTGVRVKTIHHRPRHFVRVLNDDKHYSPHFQEIRLLPEPIRVLPGDALVTTCTFDTSKRRNVTLGGLTINNEMCLNYVFYYPKSQLELCKSIVSDNTLDRFFKKMNVLYGAETSRKKTIEENYQSIEWGRMEVAALKQMYRTGRIHQSCNSSSGVEISGHNWDNLKPIDYRNQEPETRDYRLHI</sequence>
<dbReference type="GO" id="GO:0005615">
    <property type="term" value="C:extracellular space"/>
    <property type="evidence" value="ECO:0007669"/>
    <property type="project" value="TreeGrafter"/>
</dbReference>
<name>A0A1I8J2K6_9PLAT</name>
<dbReference type="GO" id="GO:0004500">
    <property type="term" value="F:dopamine beta-monooxygenase activity"/>
    <property type="evidence" value="ECO:0007669"/>
    <property type="project" value="InterPro"/>
</dbReference>
<evidence type="ECO:0000256" key="12">
    <source>
        <dbReference type="ARBA" id="ARBA00023180"/>
    </source>
</evidence>
<dbReference type="Gene3D" id="2.60.120.310">
    <property type="entry name" value="Copper type II, ascorbate-dependent monooxygenase, N-terminal domain"/>
    <property type="match status" value="1"/>
</dbReference>
<keyword evidence="10" id="KW-0472">Membrane</keyword>
<keyword evidence="8" id="KW-0186">Copper</keyword>
<organism evidence="13 14">
    <name type="scientific">Macrostomum lignano</name>
    <dbReference type="NCBI Taxonomy" id="282301"/>
    <lineage>
        <taxon>Eukaryota</taxon>
        <taxon>Metazoa</taxon>
        <taxon>Spiralia</taxon>
        <taxon>Lophotrochozoa</taxon>
        <taxon>Platyhelminthes</taxon>
        <taxon>Rhabditophora</taxon>
        <taxon>Macrostomorpha</taxon>
        <taxon>Macrostomida</taxon>
        <taxon>Macrostomidae</taxon>
        <taxon>Macrostomum</taxon>
    </lineage>
</organism>
<dbReference type="InterPro" id="IPR014784">
    <property type="entry name" value="Cu2_ascorb_mOase-like_C"/>
</dbReference>
<keyword evidence="6" id="KW-1133">Transmembrane helix</keyword>
<reference evidence="14" key="1">
    <citation type="submission" date="2016-11" db="UniProtKB">
        <authorList>
            <consortium name="WormBaseParasite"/>
        </authorList>
    </citation>
    <scope>IDENTIFICATION</scope>
</reference>
<dbReference type="InterPro" id="IPR028460">
    <property type="entry name" value="Tbh/DBH"/>
</dbReference>
<keyword evidence="11" id="KW-1015">Disulfide bond</keyword>
<comment type="subcellular location">
    <subcellularLocation>
        <location evidence="2">Membrane</location>
        <topology evidence="2">Single-pass membrane protein</topology>
    </subcellularLocation>
</comment>
<dbReference type="CDD" id="cd09631">
    <property type="entry name" value="DOMON_DOH"/>
    <property type="match status" value="1"/>
</dbReference>
<keyword evidence="9" id="KW-0503">Monooxygenase</keyword>
<evidence type="ECO:0000256" key="8">
    <source>
        <dbReference type="ARBA" id="ARBA00023008"/>
    </source>
</evidence>
<dbReference type="WBParaSite" id="maker-uti_cns_0045611-snap-gene-1.22-mRNA-1">
    <property type="protein sequence ID" value="maker-uti_cns_0045611-snap-gene-1.22-mRNA-1"/>
    <property type="gene ID" value="maker-uti_cns_0045611-snap-gene-1.22"/>
</dbReference>